<keyword evidence="2" id="KW-0813">Transport</keyword>
<proteinExistence type="predicted"/>
<comment type="caution">
    <text evidence="8">The sequence shown here is derived from an EMBL/GenBank/DDBJ whole genome shotgun (WGS) entry which is preliminary data.</text>
</comment>
<evidence type="ECO:0000256" key="3">
    <source>
        <dbReference type="ARBA" id="ARBA00022475"/>
    </source>
</evidence>
<feature type="transmembrane region" description="Helical" evidence="7">
    <location>
        <begin position="430"/>
        <end position="448"/>
    </location>
</feature>
<dbReference type="Proteomes" id="UP000473648">
    <property type="component" value="Unassembled WGS sequence"/>
</dbReference>
<dbReference type="PIRSF" id="PIRSF006603">
    <property type="entry name" value="DinF"/>
    <property type="match status" value="1"/>
</dbReference>
<feature type="transmembrane region" description="Helical" evidence="7">
    <location>
        <begin position="323"/>
        <end position="345"/>
    </location>
</feature>
<feature type="transmembrane region" description="Helical" evidence="7">
    <location>
        <begin position="178"/>
        <end position="199"/>
    </location>
</feature>
<keyword evidence="9" id="KW-1185">Reference proteome</keyword>
<feature type="transmembrane region" description="Helical" evidence="7">
    <location>
        <begin position="249"/>
        <end position="273"/>
    </location>
</feature>
<accession>A0A6L5GSK8</accession>
<feature type="transmembrane region" description="Helical" evidence="7">
    <location>
        <begin position="73"/>
        <end position="93"/>
    </location>
</feature>
<reference evidence="8" key="1">
    <citation type="journal article" date="2020" name="Appl. Environ. Microbiol.">
        <title>Medium-Chain Fatty Acid Synthesis by 'Candidatus Weimeria bifida' gen. nov., sp. nov., and 'Candidatus Pseudoramibacter fermentans' sp. nov.</title>
        <authorList>
            <person name="Scarborough M.J."/>
            <person name="Myers K.S."/>
            <person name="Donohue T.J."/>
            <person name="Noguera D.R."/>
        </authorList>
    </citation>
    <scope>NUCLEOTIDE SEQUENCE</scope>
    <source>
        <strain evidence="8">EUB1.1</strain>
    </source>
</reference>
<organism evidence="8 9">
    <name type="scientific">Candidatus Pseudoramibacter fermentans</name>
    <dbReference type="NCBI Taxonomy" id="2594427"/>
    <lineage>
        <taxon>Bacteria</taxon>
        <taxon>Bacillati</taxon>
        <taxon>Bacillota</taxon>
        <taxon>Clostridia</taxon>
        <taxon>Eubacteriales</taxon>
        <taxon>Eubacteriaceae</taxon>
        <taxon>Pseudoramibacter</taxon>
    </lineage>
</organism>
<feature type="transmembrane region" description="Helical" evidence="7">
    <location>
        <begin position="205"/>
        <end position="223"/>
    </location>
</feature>
<feature type="transmembrane region" description="Helical" evidence="7">
    <location>
        <begin position="105"/>
        <end position="130"/>
    </location>
</feature>
<keyword evidence="5 7" id="KW-1133">Transmembrane helix</keyword>
<evidence type="ECO:0000256" key="5">
    <source>
        <dbReference type="ARBA" id="ARBA00022989"/>
    </source>
</evidence>
<name>A0A6L5GSK8_9FIRM</name>
<dbReference type="InterPro" id="IPR002528">
    <property type="entry name" value="MATE_fam"/>
</dbReference>
<evidence type="ECO:0000313" key="9">
    <source>
        <dbReference type="Proteomes" id="UP000473648"/>
    </source>
</evidence>
<dbReference type="NCBIfam" id="TIGR00797">
    <property type="entry name" value="matE"/>
    <property type="match status" value="1"/>
</dbReference>
<dbReference type="GO" id="GO:0015297">
    <property type="term" value="F:antiporter activity"/>
    <property type="evidence" value="ECO:0007669"/>
    <property type="project" value="InterPro"/>
</dbReference>
<dbReference type="InterPro" id="IPR052031">
    <property type="entry name" value="Membrane_Transporter-Flippase"/>
</dbReference>
<evidence type="ECO:0000256" key="2">
    <source>
        <dbReference type="ARBA" id="ARBA00022448"/>
    </source>
</evidence>
<feature type="transmembrane region" description="Helical" evidence="7">
    <location>
        <begin position="396"/>
        <end position="418"/>
    </location>
</feature>
<comment type="subcellular location">
    <subcellularLocation>
        <location evidence="1">Cell membrane</location>
        <topology evidence="1">Multi-pass membrane protein</topology>
    </subcellularLocation>
</comment>
<dbReference type="EMBL" id="VOGB01000005">
    <property type="protein sequence ID" value="MQM73163.1"/>
    <property type="molecule type" value="Genomic_DNA"/>
</dbReference>
<keyword evidence="6 7" id="KW-0472">Membrane</keyword>
<keyword evidence="4 7" id="KW-0812">Transmembrane</keyword>
<evidence type="ECO:0000313" key="8">
    <source>
        <dbReference type="EMBL" id="MQM73163.1"/>
    </source>
</evidence>
<dbReference type="GO" id="GO:0042910">
    <property type="term" value="F:xenobiotic transmembrane transporter activity"/>
    <property type="evidence" value="ECO:0007669"/>
    <property type="project" value="InterPro"/>
</dbReference>
<protein>
    <submittedName>
        <fullName evidence="8">MATE family efflux transporter</fullName>
    </submittedName>
</protein>
<feature type="transmembrane region" description="Helical" evidence="7">
    <location>
        <begin position="150"/>
        <end position="171"/>
    </location>
</feature>
<dbReference type="PANTHER" id="PTHR43549:SF3">
    <property type="entry name" value="MULTIDRUG RESISTANCE PROTEIN YPNP-RELATED"/>
    <property type="match status" value="1"/>
</dbReference>
<feature type="transmembrane region" description="Helical" evidence="7">
    <location>
        <begin position="365"/>
        <end position="384"/>
    </location>
</feature>
<dbReference type="PANTHER" id="PTHR43549">
    <property type="entry name" value="MULTIDRUG RESISTANCE PROTEIN YPNP-RELATED"/>
    <property type="match status" value="1"/>
</dbReference>
<dbReference type="CDD" id="cd13138">
    <property type="entry name" value="MATE_yoeA_like"/>
    <property type="match status" value="1"/>
</dbReference>
<evidence type="ECO:0000256" key="4">
    <source>
        <dbReference type="ARBA" id="ARBA00022692"/>
    </source>
</evidence>
<dbReference type="Pfam" id="PF01554">
    <property type="entry name" value="MatE"/>
    <property type="match status" value="2"/>
</dbReference>
<dbReference type="InterPro" id="IPR048279">
    <property type="entry name" value="MdtK-like"/>
</dbReference>
<evidence type="ECO:0000256" key="6">
    <source>
        <dbReference type="ARBA" id="ARBA00023136"/>
    </source>
</evidence>
<sequence length="456" mass="49614">MKSKDRAGAGRSIDMIHGSIWNKLPIFALPVAATSILEQLFNAADLAVVGRFTGKMGTLSMAAVGANTPVTGLILNLFLGISLGANVVIAHAVGEGRDDTVQKAVGTAVLFSFFAGVVVTICGEIFAPMILRSMSVPEKVLPLAVLYLRIYLVGLPVIFLYNFEAAIFRAIGKTQMPLMALVVSGALNVVLNLIFVIGFKRTVDGVATATVIANCVSSAFLFWRLTREQTVIHLARQRLRVDWATLKRILRIGLPAGIQSAVFCVANIVIQSAVNSLGAAVMAGSSAALNLEYLIYACILAYGQASTTFVGQNDGAGKPDRCVRVMWLCLIESFIVCGAFMALIWTFAKPLLGLFNTDPRVIHYGYVKLGLLFSGYFFAIVYEVMTGYLRGFGISLLPAVLTIFGVCVFRLLWIFLYFPSHHTFRQLMMAYPISFGITMILIGTALMIRRPARRRN</sequence>
<evidence type="ECO:0000256" key="1">
    <source>
        <dbReference type="ARBA" id="ARBA00004651"/>
    </source>
</evidence>
<dbReference type="AlphaFoldDB" id="A0A6L5GSK8"/>
<dbReference type="GO" id="GO:0005886">
    <property type="term" value="C:plasma membrane"/>
    <property type="evidence" value="ECO:0007669"/>
    <property type="project" value="UniProtKB-SubCell"/>
</dbReference>
<evidence type="ECO:0000256" key="7">
    <source>
        <dbReference type="SAM" id="Phobius"/>
    </source>
</evidence>
<feature type="transmembrane region" description="Helical" evidence="7">
    <location>
        <begin position="20"/>
        <end position="37"/>
    </location>
</feature>
<gene>
    <name evidence="8" type="ORF">FRC53_07120</name>
</gene>
<keyword evidence="3" id="KW-1003">Cell membrane</keyword>